<sequence>MDDIGVAEDMTELDIDIVQRKAPSDYIDVLKLTLRCEQTSKLFAFQDQKEHAKPDIGHYTERYFRKIQRTDYEIISVNIHRSASASCVKTAPRCAAFHEIGAKCVATGS</sequence>
<dbReference type="Proteomes" id="UP000766486">
    <property type="component" value="Unassembled WGS sequence"/>
</dbReference>
<reference evidence="1 2" key="1">
    <citation type="submission" date="2019-06" db="EMBL/GenBank/DDBJ databases">
        <authorList>
            <person name="Broberg M."/>
        </authorList>
    </citation>
    <scope>NUCLEOTIDE SEQUENCE [LARGE SCALE GENOMIC DNA]</scope>
</reference>
<protein>
    <submittedName>
        <fullName evidence="1">Uncharacterized protein</fullName>
    </submittedName>
</protein>
<evidence type="ECO:0000313" key="1">
    <source>
        <dbReference type="EMBL" id="VUC25056.1"/>
    </source>
</evidence>
<evidence type="ECO:0000313" key="2">
    <source>
        <dbReference type="Proteomes" id="UP000766486"/>
    </source>
</evidence>
<organism evidence="1 2">
    <name type="scientific">Bionectria ochroleuca</name>
    <name type="common">Gliocladium roseum</name>
    <dbReference type="NCBI Taxonomy" id="29856"/>
    <lineage>
        <taxon>Eukaryota</taxon>
        <taxon>Fungi</taxon>
        <taxon>Dikarya</taxon>
        <taxon>Ascomycota</taxon>
        <taxon>Pezizomycotina</taxon>
        <taxon>Sordariomycetes</taxon>
        <taxon>Hypocreomycetidae</taxon>
        <taxon>Hypocreales</taxon>
        <taxon>Bionectriaceae</taxon>
        <taxon>Clonostachys</taxon>
    </lineage>
</organism>
<keyword evidence="2" id="KW-1185">Reference proteome</keyword>
<proteinExistence type="predicted"/>
<gene>
    <name evidence="1" type="ORF">CLO192961_LOCUS154790</name>
</gene>
<name>A0ABY6U279_BIOOC</name>
<accession>A0ABY6U279</accession>
<comment type="caution">
    <text evidence="1">The sequence shown here is derived from an EMBL/GenBank/DDBJ whole genome shotgun (WGS) entry which is preliminary data.</text>
</comment>
<dbReference type="EMBL" id="CABFNS010000729">
    <property type="protein sequence ID" value="VUC25056.1"/>
    <property type="molecule type" value="Genomic_DNA"/>
</dbReference>